<keyword evidence="1" id="KW-0560">Oxidoreductase</keyword>
<evidence type="ECO:0000313" key="3">
    <source>
        <dbReference type="EMBL" id="MFC4558251.1"/>
    </source>
</evidence>
<dbReference type="PANTHER" id="PTHR43364:SF4">
    <property type="entry name" value="NAD(P)-LINKED OXIDOREDUCTASE SUPERFAMILY PROTEIN"/>
    <property type="match status" value="1"/>
</dbReference>
<name>A0ABV9DHP2_9BACI</name>
<evidence type="ECO:0000313" key="4">
    <source>
        <dbReference type="Proteomes" id="UP001595989"/>
    </source>
</evidence>
<dbReference type="Gene3D" id="3.20.20.100">
    <property type="entry name" value="NADP-dependent oxidoreductase domain"/>
    <property type="match status" value="1"/>
</dbReference>
<feature type="domain" description="NADP-dependent oxidoreductase" evidence="2">
    <location>
        <begin position="16"/>
        <end position="307"/>
    </location>
</feature>
<dbReference type="PANTHER" id="PTHR43364">
    <property type="entry name" value="NADH-SPECIFIC METHYLGLYOXAL REDUCTASE-RELATED"/>
    <property type="match status" value="1"/>
</dbReference>
<evidence type="ECO:0000256" key="1">
    <source>
        <dbReference type="ARBA" id="ARBA00023002"/>
    </source>
</evidence>
<comment type="caution">
    <text evidence="3">The sequence shown here is derived from an EMBL/GenBank/DDBJ whole genome shotgun (WGS) entry which is preliminary data.</text>
</comment>
<dbReference type="Proteomes" id="UP001595989">
    <property type="component" value="Unassembled WGS sequence"/>
</dbReference>
<dbReference type="Pfam" id="PF00248">
    <property type="entry name" value="Aldo_ket_red"/>
    <property type="match status" value="1"/>
</dbReference>
<dbReference type="InterPro" id="IPR050523">
    <property type="entry name" value="AKR_Detox_Biosynth"/>
</dbReference>
<organism evidence="3 4">
    <name type="scientific">Virgibacillus kekensis</name>
    <dbReference type="NCBI Taxonomy" id="202261"/>
    <lineage>
        <taxon>Bacteria</taxon>
        <taxon>Bacillati</taxon>
        <taxon>Bacillota</taxon>
        <taxon>Bacilli</taxon>
        <taxon>Bacillales</taxon>
        <taxon>Bacillaceae</taxon>
        <taxon>Virgibacillus</taxon>
    </lineage>
</organism>
<gene>
    <name evidence="3" type="ORF">ACFO3D_08495</name>
</gene>
<dbReference type="InterPro" id="IPR036812">
    <property type="entry name" value="NAD(P)_OxRdtase_dom_sf"/>
</dbReference>
<evidence type="ECO:0000259" key="2">
    <source>
        <dbReference type="Pfam" id="PF00248"/>
    </source>
</evidence>
<dbReference type="InterPro" id="IPR023210">
    <property type="entry name" value="NADP_OxRdtase_dom"/>
</dbReference>
<dbReference type="PRINTS" id="PR00069">
    <property type="entry name" value="ALDKETRDTASE"/>
</dbReference>
<reference evidence="4" key="1">
    <citation type="journal article" date="2019" name="Int. J. Syst. Evol. Microbiol.">
        <title>The Global Catalogue of Microorganisms (GCM) 10K type strain sequencing project: providing services to taxonomists for standard genome sequencing and annotation.</title>
        <authorList>
            <consortium name="The Broad Institute Genomics Platform"/>
            <consortium name="The Broad Institute Genome Sequencing Center for Infectious Disease"/>
            <person name="Wu L."/>
            <person name="Ma J."/>
        </authorList>
    </citation>
    <scope>NUCLEOTIDE SEQUENCE [LARGE SCALE GENOMIC DNA]</scope>
    <source>
        <strain evidence="4">CGMCC 4.7426</strain>
    </source>
</reference>
<dbReference type="InterPro" id="IPR020471">
    <property type="entry name" value="AKR"/>
</dbReference>
<sequence length="311" mass="34659">MTTKTELGKTGLSIHPIGLGGNKIGHESPETNTEYGDNIVAAAIDNGLNFIDTAFMYGKGLSEEIIGRTLNETNWRNKVVLATKGADEYKGDDRTFNNSPQFLKNAVDESLRRLQTDVIDLYYIHFPDENTPKYEAVGALQQLREAGKIKAIGVSNFSLEQLKEANQDGYLDVVQGNYSLIDRSAETGLFPYLMENDISFIPYFPLASGLLAGKYTKDTVLSESQKRRPQFQGQTYLTHLEKVDRIREIANRHKVDVAHVVLAFYLTKEPIDAVIPGARNSGQVINNLKAAEVSLTAEDLKIIEEIYPVEQ</sequence>
<proteinExistence type="predicted"/>
<dbReference type="InterPro" id="IPR018170">
    <property type="entry name" value="Aldo/ket_reductase_CS"/>
</dbReference>
<dbReference type="SUPFAM" id="SSF51430">
    <property type="entry name" value="NAD(P)-linked oxidoreductase"/>
    <property type="match status" value="1"/>
</dbReference>
<keyword evidence="4" id="KW-1185">Reference proteome</keyword>
<dbReference type="EMBL" id="JBHSFU010000004">
    <property type="protein sequence ID" value="MFC4558251.1"/>
    <property type="molecule type" value="Genomic_DNA"/>
</dbReference>
<dbReference type="PROSITE" id="PS00062">
    <property type="entry name" value="ALDOKETO_REDUCTASE_2"/>
    <property type="match status" value="1"/>
</dbReference>
<protein>
    <submittedName>
        <fullName evidence="3">Aldo/keto reductase</fullName>
    </submittedName>
</protein>
<accession>A0ABV9DHP2</accession>
<dbReference type="RefSeq" id="WP_390294780.1">
    <property type="nucleotide sequence ID" value="NZ_JBHSFU010000004.1"/>
</dbReference>